<evidence type="ECO:0000256" key="1">
    <source>
        <dbReference type="SAM" id="MobiDB-lite"/>
    </source>
</evidence>
<dbReference type="EMBL" id="MU129350">
    <property type="protein sequence ID" value="KAF9503476.1"/>
    <property type="molecule type" value="Genomic_DNA"/>
</dbReference>
<accession>A0A9P6AEK0</accession>
<proteinExistence type="predicted"/>
<dbReference type="AlphaFoldDB" id="A0A9P6AEK0"/>
<keyword evidence="3" id="KW-1185">Reference proteome</keyword>
<comment type="caution">
    <text evidence="2">The sequence shown here is derived from an EMBL/GenBank/DDBJ whole genome shotgun (WGS) entry which is preliminary data.</text>
</comment>
<protein>
    <submittedName>
        <fullName evidence="2">Uncharacterized protein</fullName>
    </submittedName>
</protein>
<evidence type="ECO:0000313" key="2">
    <source>
        <dbReference type="EMBL" id="KAF9503476.1"/>
    </source>
</evidence>
<organism evidence="2 3">
    <name type="scientific">Hydnum rufescens UP504</name>
    <dbReference type="NCBI Taxonomy" id="1448309"/>
    <lineage>
        <taxon>Eukaryota</taxon>
        <taxon>Fungi</taxon>
        <taxon>Dikarya</taxon>
        <taxon>Basidiomycota</taxon>
        <taxon>Agaricomycotina</taxon>
        <taxon>Agaricomycetes</taxon>
        <taxon>Cantharellales</taxon>
        <taxon>Hydnaceae</taxon>
        <taxon>Hydnum</taxon>
    </lineage>
</organism>
<reference evidence="2" key="1">
    <citation type="journal article" date="2020" name="Nat. Commun.">
        <title>Large-scale genome sequencing of mycorrhizal fungi provides insights into the early evolution of symbiotic traits.</title>
        <authorList>
            <person name="Miyauchi S."/>
            <person name="Kiss E."/>
            <person name="Kuo A."/>
            <person name="Drula E."/>
            <person name="Kohler A."/>
            <person name="Sanchez-Garcia M."/>
            <person name="Morin E."/>
            <person name="Andreopoulos B."/>
            <person name="Barry K.W."/>
            <person name="Bonito G."/>
            <person name="Buee M."/>
            <person name="Carver A."/>
            <person name="Chen C."/>
            <person name="Cichocki N."/>
            <person name="Clum A."/>
            <person name="Culley D."/>
            <person name="Crous P.W."/>
            <person name="Fauchery L."/>
            <person name="Girlanda M."/>
            <person name="Hayes R.D."/>
            <person name="Keri Z."/>
            <person name="LaButti K."/>
            <person name="Lipzen A."/>
            <person name="Lombard V."/>
            <person name="Magnuson J."/>
            <person name="Maillard F."/>
            <person name="Murat C."/>
            <person name="Nolan M."/>
            <person name="Ohm R.A."/>
            <person name="Pangilinan J."/>
            <person name="Pereira M.F."/>
            <person name="Perotto S."/>
            <person name="Peter M."/>
            <person name="Pfister S."/>
            <person name="Riley R."/>
            <person name="Sitrit Y."/>
            <person name="Stielow J.B."/>
            <person name="Szollosi G."/>
            <person name="Zifcakova L."/>
            <person name="Stursova M."/>
            <person name="Spatafora J.W."/>
            <person name="Tedersoo L."/>
            <person name="Vaario L.M."/>
            <person name="Yamada A."/>
            <person name="Yan M."/>
            <person name="Wang P."/>
            <person name="Xu J."/>
            <person name="Bruns T."/>
            <person name="Baldrian P."/>
            <person name="Vilgalys R."/>
            <person name="Dunand C."/>
            <person name="Henrissat B."/>
            <person name="Grigoriev I.V."/>
            <person name="Hibbett D."/>
            <person name="Nagy L.G."/>
            <person name="Martin F.M."/>
        </authorList>
    </citation>
    <scope>NUCLEOTIDE SEQUENCE</scope>
    <source>
        <strain evidence="2">UP504</strain>
    </source>
</reference>
<gene>
    <name evidence="2" type="ORF">BS47DRAFT_1402370</name>
</gene>
<feature type="region of interest" description="Disordered" evidence="1">
    <location>
        <begin position="374"/>
        <end position="393"/>
    </location>
</feature>
<feature type="region of interest" description="Disordered" evidence="1">
    <location>
        <begin position="1"/>
        <end position="22"/>
    </location>
</feature>
<name>A0A9P6AEK0_9AGAM</name>
<dbReference type="Proteomes" id="UP000886523">
    <property type="component" value="Unassembled WGS sequence"/>
</dbReference>
<sequence>MLKLNNAHQLATSDVDPRPDPLSYRSQVLLSSDLSHATRKRLRSQSLSKKTRIRLGSPTDQQITHIFHSLHRLTDSTSSHPSSRLSISLIILLETSPRTLRNFYKRTKSYPTPGKNANPLPRMAIIHQSSALRSPSLYRSRNIPACIILFVKRTVLSDIVPNDRPVFYYTRHVREYNMTSETMNGLMQKNPATPYELADLPSTQLLKTPDQNSRILHQTQKAPTSTKLASHILYFRASYLRPSLPASRTLAPRIRISLLSWPRICGIWTHTRRLYPPAPRISPSPPPRISVASVSSPPPALILSPPPYLTPSYSRCLITSRLLASSLRETDESFLTIVPDDRAVLYYTRHIRDIQYDLRDNEWAKFKKNPAAPYELADLPSNPATEDSDTQKAPTSTKLAFRISRLVSRTSYSHASYLAPRTLAPRISHLVPSLLASHISYFHTSYLTPRTLVPHTSRLVPLRLVSRVSFTKDSYFSFLQIHRVLRPDVPLPLCTQVPMYQICRLLAKGKPLFSLSSLFII</sequence>
<feature type="compositionally biased region" description="Polar residues" evidence="1">
    <location>
        <begin position="1"/>
        <end position="12"/>
    </location>
</feature>
<evidence type="ECO:0000313" key="3">
    <source>
        <dbReference type="Proteomes" id="UP000886523"/>
    </source>
</evidence>